<accession>A0A1D3UDZ7</accession>
<dbReference type="Proteomes" id="UP000182057">
    <property type="component" value="Unassembled WGS sequence"/>
</dbReference>
<protein>
    <submittedName>
        <fullName evidence="1">6-bladed beta-propeller</fullName>
    </submittedName>
</protein>
<evidence type="ECO:0000313" key="2">
    <source>
        <dbReference type="EMBL" id="SCQ18333.1"/>
    </source>
</evidence>
<organism evidence="2 3">
    <name type="scientific">Tannerella forsythia</name>
    <name type="common">Bacteroides forsythus</name>
    <dbReference type="NCBI Taxonomy" id="28112"/>
    <lineage>
        <taxon>Bacteria</taxon>
        <taxon>Pseudomonadati</taxon>
        <taxon>Bacteroidota</taxon>
        <taxon>Bacteroidia</taxon>
        <taxon>Bacteroidales</taxon>
        <taxon>Tannerellaceae</taxon>
        <taxon>Tannerella</taxon>
    </lineage>
</organism>
<reference evidence="2 3" key="1">
    <citation type="submission" date="2016-09" db="EMBL/GenBank/DDBJ databases">
        <authorList>
            <person name="Capua I."/>
            <person name="De Benedictis P."/>
            <person name="Joannis T."/>
            <person name="Lombin L.H."/>
            <person name="Cattoli G."/>
        </authorList>
    </citation>
    <scope>NUCLEOTIDE SEQUENCE [LARGE SCALE GENOMIC DNA]</scope>
    <source>
        <strain evidence="2 3">UB20</strain>
    </source>
</reference>
<reference evidence="1 4" key="2">
    <citation type="submission" date="2017-09" db="EMBL/GenBank/DDBJ databases">
        <title>Phase variable restriction modification systems are present in the genome sequences of periodontal pathogens Prevotella intermedia, Tannerella forsythia and Porphyromonas gingivalis.</title>
        <authorList>
            <person name="Haigh R.D."/>
            <person name="Crawford L."/>
            <person name="Ralph J."/>
            <person name="Wanford J."/>
            <person name="Vartoukian S.R."/>
            <person name="Hijazib K."/>
            <person name="Wade W."/>
            <person name="Oggioni M.R."/>
        </authorList>
    </citation>
    <scope>NUCLEOTIDE SEQUENCE [LARGE SCALE GENOMIC DNA]</scope>
    <source>
        <strain evidence="1 4">WW11663</strain>
    </source>
</reference>
<dbReference type="AlphaFoldDB" id="A0A1D3UDZ7"/>
<proteinExistence type="predicted"/>
<evidence type="ECO:0000313" key="3">
    <source>
        <dbReference type="Proteomes" id="UP000182057"/>
    </source>
</evidence>
<evidence type="ECO:0000313" key="1">
    <source>
        <dbReference type="EMBL" id="PDP41851.1"/>
    </source>
</evidence>
<dbReference type="RefSeq" id="WP_074449352.1">
    <property type="nucleotide sequence ID" value="NZ_CALHNL010000106.1"/>
</dbReference>
<sequence length="361" mass="40932">MKNKHIVFLFSIFLFFLQCKKSAESVDEGYAAPVFPETKEITVECLNDSFIFDIGSIDQLDTLLICSGKTDINDYVFHLFSKNSGAYIKSFGTIGQGPGEISWPVTGYSTDRKEDKVYCYDAMQTKMVEYAIRNHNGEIVVEANECMLPPEVKNTTGNMCFSIGNGQFIIAYSSFFGNSYRFIKTASVDTVSTCNEYPRLNEPDEFIAVEHAYFSYMGRLAVKPDGKKFVHATWSGCILEIFDCKETIRPSVTKRFFEPEYKVTKKNVKYPFVQCAENVVNGIWGMACTDACIYAQYRDDSCYKKSGPLIAVFDWEGNPAGMLHFDDVLYDVVIENNDKYGYAIMGDKKDEGIKLVKFKID</sequence>
<dbReference type="Proteomes" id="UP000219259">
    <property type="component" value="Unassembled WGS sequence"/>
</dbReference>
<dbReference type="EMBL" id="NSLJ01000057">
    <property type="protein sequence ID" value="PDP41851.1"/>
    <property type="molecule type" value="Genomic_DNA"/>
</dbReference>
<dbReference type="OrthoDB" id="1047112at2"/>
<dbReference type="EMBL" id="FMMM01000016">
    <property type="protein sequence ID" value="SCQ18333.1"/>
    <property type="molecule type" value="Genomic_DNA"/>
</dbReference>
<name>A0A1D3UDZ7_TANFO</name>
<evidence type="ECO:0000313" key="4">
    <source>
        <dbReference type="Proteomes" id="UP000219259"/>
    </source>
</evidence>
<gene>
    <name evidence="1" type="ORF">CLI86_13285</name>
    <name evidence="2" type="ORF">TFUB20_00317</name>
</gene>
<dbReference type="Pfam" id="PF15869">
    <property type="entry name" value="TolB_like"/>
    <property type="match status" value="1"/>
</dbReference>